<dbReference type="Pfam" id="PF11604">
    <property type="entry name" value="CusF_Ec"/>
    <property type="match status" value="1"/>
</dbReference>
<dbReference type="EMBL" id="WKJJ01000010">
    <property type="protein sequence ID" value="MRV73510.1"/>
    <property type="molecule type" value="Genomic_DNA"/>
</dbReference>
<dbReference type="Gene3D" id="2.40.50.320">
    <property type="entry name" value="Copper binding periplasmic protein CusF"/>
    <property type="match status" value="1"/>
</dbReference>
<keyword evidence="3" id="KW-1185">Reference proteome</keyword>
<protein>
    <submittedName>
        <fullName evidence="2">RND transporter</fullName>
    </submittedName>
</protein>
<dbReference type="Proteomes" id="UP000446768">
    <property type="component" value="Unassembled WGS sequence"/>
</dbReference>
<sequence length="107" mass="11512">MNNLYKAIFAACIAFGGIATHAAAHEEHAAVAQPALADGEIKKVDKDARKLTIKHGELTNLNMPAMTMVFRVKDPAMLDKAREGDKVRVAIEKVDGALTVTTLELAK</sequence>
<dbReference type="RefSeq" id="WP_371868005.1">
    <property type="nucleotide sequence ID" value="NZ_WKJJ01000010.1"/>
</dbReference>
<organism evidence="2 3">
    <name type="scientific">Pseudoduganella rivuli</name>
    <dbReference type="NCBI Taxonomy" id="2666085"/>
    <lineage>
        <taxon>Bacteria</taxon>
        <taxon>Pseudomonadati</taxon>
        <taxon>Pseudomonadota</taxon>
        <taxon>Betaproteobacteria</taxon>
        <taxon>Burkholderiales</taxon>
        <taxon>Oxalobacteraceae</taxon>
        <taxon>Telluria group</taxon>
        <taxon>Pseudoduganella</taxon>
    </lineage>
</organism>
<reference evidence="2 3" key="1">
    <citation type="submission" date="2019-11" db="EMBL/GenBank/DDBJ databases">
        <title>Novel species isolated from a subtropical stream in China.</title>
        <authorList>
            <person name="Lu H."/>
        </authorList>
    </citation>
    <scope>NUCLEOTIDE SEQUENCE [LARGE SCALE GENOMIC DNA]</scope>
    <source>
        <strain evidence="2 3">FT92W</strain>
    </source>
</reference>
<dbReference type="InterPro" id="IPR021647">
    <property type="entry name" value="CusF_Ec"/>
</dbReference>
<evidence type="ECO:0000313" key="3">
    <source>
        <dbReference type="Proteomes" id="UP000446768"/>
    </source>
</evidence>
<feature type="chain" id="PRO_5031319255" evidence="1">
    <location>
        <begin position="23"/>
        <end position="107"/>
    </location>
</feature>
<gene>
    <name evidence="2" type="ORF">GJ700_17495</name>
</gene>
<evidence type="ECO:0000256" key="1">
    <source>
        <dbReference type="SAM" id="SignalP"/>
    </source>
</evidence>
<dbReference type="AlphaFoldDB" id="A0A7X2IP91"/>
<accession>A0A7X2IP91</accession>
<evidence type="ECO:0000313" key="2">
    <source>
        <dbReference type="EMBL" id="MRV73510.1"/>
    </source>
</evidence>
<dbReference type="InterPro" id="IPR042230">
    <property type="entry name" value="CusF_sf"/>
</dbReference>
<feature type="signal peptide" evidence="1">
    <location>
        <begin position="1"/>
        <end position="22"/>
    </location>
</feature>
<name>A0A7X2IP91_9BURK</name>
<keyword evidence="1" id="KW-0732">Signal</keyword>
<comment type="caution">
    <text evidence="2">The sequence shown here is derived from an EMBL/GenBank/DDBJ whole genome shotgun (WGS) entry which is preliminary data.</text>
</comment>
<proteinExistence type="predicted"/>